<dbReference type="AlphaFoldDB" id="A0AAV3ZIU2"/>
<dbReference type="EMBL" id="BLXT01002457">
    <property type="protein sequence ID" value="GFN94540.1"/>
    <property type="molecule type" value="Genomic_DNA"/>
</dbReference>
<protein>
    <submittedName>
        <fullName evidence="1">Uncharacterized protein</fullName>
    </submittedName>
</protein>
<organism evidence="1 2">
    <name type="scientific">Plakobranchus ocellatus</name>
    <dbReference type="NCBI Taxonomy" id="259542"/>
    <lineage>
        <taxon>Eukaryota</taxon>
        <taxon>Metazoa</taxon>
        <taxon>Spiralia</taxon>
        <taxon>Lophotrochozoa</taxon>
        <taxon>Mollusca</taxon>
        <taxon>Gastropoda</taxon>
        <taxon>Heterobranchia</taxon>
        <taxon>Euthyneura</taxon>
        <taxon>Panpulmonata</taxon>
        <taxon>Sacoglossa</taxon>
        <taxon>Placobranchoidea</taxon>
        <taxon>Plakobranchidae</taxon>
        <taxon>Plakobranchus</taxon>
    </lineage>
</organism>
<accession>A0AAV3ZIU2</accession>
<comment type="caution">
    <text evidence="1">The sequence shown here is derived from an EMBL/GenBank/DDBJ whole genome shotgun (WGS) entry which is preliminary data.</text>
</comment>
<reference evidence="1 2" key="1">
    <citation type="journal article" date="2021" name="Elife">
        <title>Chloroplast acquisition without the gene transfer in kleptoplastic sea slugs, Plakobranchus ocellatus.</title>
        <authorList>
            <person name="Maeda T."/>
            <person name="Takahashi S."/>
            <person name="Yoshida T."/>
            <person name="Shimamura S."/>
            <person name="Takaki Y."/>
            <person name="Nagai Y."/>
            <person name="Toyoda A."/>
            <person name="Suzuki Y."/>
            <person name="Arimoto A."/>
            <person name="Ishii H."/>
            <person name="Satoh N."/>
            <person name="Nishiyama T."/>
            <person name="Hasebe M."/>
            <person name="Maruyama T."/>
            <person name="Minagawa J."/>
            <person name="Obokata J."/>
            <person name="Shigenobu S."/>
        </authorList>
    </citation>
    <scope>NUCLEOTIDE SEQUENCE [LARGE SCALE GENOMIC DNA]</scope>
</reference>
<dbReference type="Proteomes" id="UP000735302">
    <property type="component" value="Unassembled WGS sequence"/>
</dbReference>
<proteinExistence type="predicted"/>
<evidence type="ECO:0000313" key="1">
    <source>
        <dbReference type="EMBL" id="GFN94540.1"/>
    </source>
</evidence>
<evidence type="ECO:0000313" key="2">
    <source>
        <dbReference type="Proteomes" id="UP000735302"/>
    </source>
</evidence>
<keyword evidence="2" id="KW-1185">Reference proteome</keyword>
<name>A0AAV3ZIU2_9GAST</name>
<gene>
    <name evidence="1" type="ORF">PoB_002104600</name>
</gene>
<sequence length="103" mass="11522">MVKCVYTTVEMRGLKTSVYTKPLTEDMGRWGGIATDHRSAPVHIPAALKWHQLHSHHLARPSRLHLTVGQGPSPSCKGDTSLSEQDIQLIRTGFKTVKCIQYE</sequence>